<protein>
    <submittedName>
        <fullName evidence="2">Uncharacterized protein</fullName>
    </submittedName>
</protein>
<gene>
    <name evidence="2" type="ORF">K450DRAFT_273855</name>
</gene>
<dbReference type="EMBL" id="MU620941">
    <property type="protein sequence ID" value="KAI8577392.1"/>
    <property type="molecule type" value="Genomic_DNA"/>
</dbReference>
<proteinExistence type="predicted"/>
<evidence type="ECO:0000313" key="2">
    <source>
        <dbReference type="EMBL" id="KAI8577392.1"/>
    </source>
</evidence>
<dbReference type="GeneID" id="75918439"/>
<sequence length="160" mass="17593">MDIKTTESGWLSKLTEVVQKLSDVSQGASAKGGTASSSSQKTRKESNLRASFSEYVQKDDYIAWKQERWKSTWILSESGLRDFEHAAARTGNKAGRILCHSSSAKAKVTSNSNARPSIVARLRASNWGSKTGRGVADDLPQDNILPSKVDPFLSQDRLYI</sequence>
<feature type="region of interest" description="Disordered" evidence="1">
    <location>
        <begin position="23"/>
        <end position="47"/>
    </location>
</feature>
<reference evidence="2" key="2">
    <citation type="journal article" date="2022" name="Proc. Natl. Acad. Sci. U.S.A.">
        <title>Diploid-dominant life cycles characterize the early evolution of Fungi.</title>
        <authorList>
            <person name="Amses K.R."/>
            <person name="Simmons D.R."/>
            <person name="Longcore J.E."/>
            <person name="Mondo S.J."/>
            <person name="Seto K."/>
            <person name="Jeronimo G.H."/>
            <person name="Bonds A.E."/>
            <person name="Quandt C.A."/>
            <person name="Davis W.J."/>
            <person name="Chang Y."/>
            <person name="Federici B.A."/>
            <person name="Kuo A."/>
            <person name="LaButti K."/>
            <person name="Pangilinan J."/>
            <person name="Andreopoulos W."/>
            <person name="Tritt A."/>
            <person name="Riley R."/>
            <person name="Hundley H."/>
            <person name="Johnson J."/>
            <person name="Lipzen A."/>
            <person name="Barry K."/>
            <person name="Lang B.F."/>
            <person name="Cuomo C.A."/>
            <person name="Buchler N.E."/>
            <person name="Grigoriev I.V."/>
            <person name="Spatafora J.W."/>
            <person name="Stajich J.E."/>
            <person name="James T.Y."/>
        </authorList>
    </citation>
    <scope>NUCLEOTIDE SEQUENCE</scope>
    <source>
        <strain evidence="2">AG</strain>
    </source>
</reference>
<dbReference type="AlphaFoldDB" id="A0AAD5E620"/>
<feature type="compositionally biased region" description="Low complexity" evidence="1">
    <location>
        <begin position="25"/>
        <end position="40"/>
    </location>
</feature>
<keyword evidence="3" id="KW-1185">Reference proteome</keyword>
<organism evidence="2 3">
    <name type="scientific">Umbelopsis ramanniana AG</name>
    <dbReference type="NCBI Taxonomy" id="1314678"/>
    <lineage>
        <taxon>Eukaryota</taxon>
        <taxon>Fungi</taxon>
        <taxon>Fungi incertae sedis</taxon>
        <taxon>Mucoromycota</taxon>
        <taxon>Mucoromycotina</taxon>
        <taxon>Umbelopsidomycetes</taxon>
        <taxon>Umbelopsidales</taxon>
        <taxon>Umbelopsidaceae</taxon>
        <taxon>Umbelopsis</taxon>
    </lineage>
</organism>
<accession>A0AAD5E620</accession>
<evidence type="ECO:0000313" key="3">
    <source>
        <dbReference type="Proteomes" id="UP001206595"/>
    </source>
</evidence>
<name>A0AAD5E620_UMBRA</name>
<evidence type="ECO:0000256" key="1">
    <source>
        <dbReference type="SAM" id="MobiDB-lite"/>
    </source>
</evidence>
<reference evidence="2" key="1">
    <citation type="submission" date="2021-06" db="EMBL/GenBank/DDBJ databases">
        <authorList>
            <consortium name="DOE Joint Genome Institute"/>
            <person name="Mondo S.J."/>
            <person name="Amses K.R."/>
            <person name="Simmons D.R."/>
            <person name="Longcore J.E."/>
            <person name="Seto K."/>
            <person name="Alves G.H."/>
            <person name="Bonds A.E."/>
            <person name="Quandt C.A."/>
            <person name="Davis W.J."/>
            <person name="Chang Y."/>
            <person name="Letcher P.M."/>
            <person name="Powell M.J."/>
            <person name="Kuo A."/>
            <person name="Labutti K."/>
            <person name="Pangilinan J."/>
            <person name="Andreopoulos W."/>
            <person name="Tritt A."/>
            <person name="Riley R."/>
            <person name="Hundley H."/>
            <person name="Johnson J."/>
            <person name="Lipzen A."/>
            <person name="Barry K."/>
            <person name="Berbee M.L."/>
            <person name="Buchler N.E."/>
            <person name="Grigoriev I.V."/>
            <person name="Spatafora J.W."/>
            <person name="Stajich J.E."/>
            <person name="James T.Y."/>
        </authorList>
    </citation>
    <scope>NUCLEOTIDE SEQUENCE</scope>
    <source>
        <strain evidence="2">AG</strain>
    </source>
</reference>
<dbReference type="Proteomes" id="UP001206595">
    <property type="component" value="Unassembled WGS sequence"/>
</dbReference>
<dbReference type="RefSeq" id="XP_051442396.1">
    <property type="nucleotide sequence ID" value="XM_051593097.1"/>
</dbReference>
<comment type="caution">
    <text evidence="2">The sequence shown here is derived from an EMBL/GenBank/DDBJ whole genome shotgun (WGS) entry which is preliminary data.</text>
</comment>